<dbReference type="GO" id="GO:0006107">
    <property type="term" value="P:oxaloacetate metabolic process"/>
    <property type="evidence" value="ECO:0007669"/>
    <property type="project" value="TreeGrafter"/>
</dbReference>
<name>A0A1W1CDC3_9ZZZZ</name>
<dbReference type="GO" id="GO:0000287">
    <property type="term" value="F:magnesium ion binding"/>
    <property type="evidence" value="ECO:0007669"/>
    <property type="project" value="TreeGrafter"/>
</dbReference>
<dbReference type="PANTHER" id="PTHR32308">
    <property type="entry name" value="LYASE BETA SUBUNIT, PUTATIVE (AFU_ORTHOLOGUE AFUA_4G13030)-RELATED"/>
    <property type="match status" value="1"/>
</dbReference>
<comment type="cofactor">
    <cofactor evidence="1">
        <name>Mg(2+)</name>
        <dbReference type="ChEBI" id="CHEBI:18420"/>
    </cofactor>
</comment>
<dbReference type="InterPro" id="IPR040442">
    <property type="entry name" value="Pyrv_kinase-like_dom_sf"/>
</dbReference>
<dbReference type="EC" id="4.1.3.24" evidence="5"/>
<sequence>MLFMMNPLKVFCYYTLMIFNNLNALPNDFGASKKMASTSTHKRSNMMLNPLNRKHLNRIDESPADMITLNLEDAIAPSRKKEALHNIAFFLSHLKESHSFIIVRVNPLHLGGREEMAFLKDFPIDAIRVAKIKTQTEIAQALALLSPKTELHISLETKEAFANLNTLRIDERLTTANLGILDLLTSLGLPQSIVKIDNPSINYILSKFLVDAHTVGIHPISFMFQEYHDTNTFEAWCQKEKQMGFVSKACMGPKQTKIANRIFGIDSESLLRAEHIKKVFEIHEAEAMNGFMDKKYGFIDEPIYRDALLILQNAKGLSCTK</sequence>
<evidence type="ECO:0000256" key="2">
    <source>
        <dbReference type="ARBA" id="ARBA00022723"/>
    </source>
</evidence>
<dbReference type="EMBL" id="FPHM01000081">
    <property type="protein sequence ID" value="SFV63731.1"/>
    <property type="molecule type" value="Genomic_DNA"/>
</dbReference>
<dbReference type="AlphaFoldDB" id="A0A1W1CDC3"/>
<organism evidence="5">
    <name type="scientific">hydrothermal vent metagenome</name>
    <dbReference type="NCBI Taxonomy" id="652676"/>
    <lineage>
        <taxon>unclassified sequences</taxon>
        <taxon>metagenomes</taxon>
        <taxon>ecological metagenomes</taxon>
    </lineage>
</organism>
<dbReference type="InterPro" id="IPR015813">
    <property type="entry name" value="Pyrv/PenolPyrv_kinase-like_dom"/>
</dbReference>
<keyword evidence="5" id="KW-0456">Lyase</keyword>
<feature type="domain" description="HpcH/HpaI aldolase/citrate lyase" evidence="4">
    <location>
        <begin position="48"/>
        <end position="252"/>
    </location>
</feature>
<evidence type="ECO:0000256" key="1">
    <source>
        <dbReference type="ARBA" id="ARBA00001946"/>
    </source>
</evidence>
<dbReference type="InterPro" id="IPR005000">
    <property type="entry name" value="Aldolase/citrate-lyase_domain"/>
</dbReference>
<evidence type="ECO:0000313" key="5">
    <source>
        <dbReference type="EMBL" id="SFV63731.1"/>
    </source>
</evidence>
<protein>
    <submittedName>
        <fullName evidence="5">Malyl-CoA lyase</fullName>
        <ecNumber evidence="5">4.1.3.24</ecNumber>
    </submittedName>
</protein>
<dbReference type="GO" id="GO:0016829">
    <property type="term" value="F:lyase activity"/>
    <property type="evidence" value="ECO:0007669"/>
    <property type="project" value="UniProtKB-KW"/>
</dbReference>
<reference evidence="5" key="1">
    <citation type="submission" date="2016-10" db="EMBL/GenBank/DDBJ databases">
        <authorList>
            <person name="de Groot N.N."/>
        </authorList>
    </citation>
    <scope>NUCLEOTIDE SEQUENCE</scope>
</reference>
<evidence type="ECO:0000256" key="3">
    <source>
        <dbReference type="ARBA" id="ARBA00022842"/>
    </source>
</evidence>
<proteinExistence type="predicted"/>
<accession>A0A1W1CDC3</accession>
<dbReference type="Gene3D" id="3.20.20.60">
    <property type="entry name" value="Phosphoenolpyruvate-binding domains"/>
    <property type="match status" value="1"/>
</dbReference>
<keyword evidence="2" id="KW-0479">Metal-binding</keyword>
<dbReference type="SUPFAM" id="SSF51621">
    <property type="entry name" value="Phosphoenolpyruvate/pyruvate domain"/>
    <property type="match status" value="1"/>
</dbReference>
<dbReference type="PANTHER" id="PTHR32308:SF10">
    <property type="entry name" value="CITRATE LYASE SUBUNIT BETA"/>
    <property type="match status" value="1"/>
</dbReference>
<keyword evidence="3" id="KW-0460">Magnesium</keyword>
<dbReference type="Pfam" id="PF03328">
    <property type="entry name" value="HpcH_HpaI"/>
    <property type="match status" value="1"/>
</dbReference>
<evidence type="ECO:0000259" key="4">
    <source>
        <dbReference type="Pfam" id="PF03328"/>
    </source>
</evidence>
<gene>
    <name evidence="5" type="ORF">MNB_SV-13-1660</name>
</gene>